<protein>
    <submittedName>
        <fullName evidence="8">RagB/SusD family nutrient uptake outer membrane protein</fullName>
    </submittedName>
</protein>
<dbReference type="Pfam" id="PF14322">
    <property type="entry name" value="SusD-like_3"/>
    <property type="match status" value="1"/>
</dbReference>
<comment type="similarity">
    <text evidence="2">Belongs to the SusD family.</text>
</comment>
<reference evidence="8 9" key="1">
    <citation type="submission" date="2019-04" db="EMBL/GenBank/DDBJ databases">
        <authorList>
            <person name="Liu A."/>
        </authorList>
    </citation>
    <scope>NUCLEOTIDE SEQUENCE [LARGE SCALE GENOMIC DNA]</scope>
    <source>
        <strain evidence="8 9">RZ03</strain>
    </source>
</reference>
<keyword evidence="3" id="KW-0732">Signal</keyword>
<organism evidence="8 9">
    <name type="scientific">Flavivirga rizhaonensis</name>
    <dbReference type="NCBI Taxonomy" id="2559571"/>
    <lineage>
        <taxon>Bacteria</taxon>
        <taxon>Pseudomonadati</taxon>
        <taxon>Bacteroidota</taxon>
        <taxon>Flavobacteriia</taxon>
        <taxon>Flavobacteriales</taxon>
        <taxon>Flavobacteriaceae</taxon>
        <taxon>Flavivirga</taxon>
    </lineage>
</organism>
<dbReference type="CDD" id="cd08977">
    <property type="entry name" value="SusD"/>
    <property type="match status" value="1"/>
</dbReference>
<evidence type="ECO:0000313" key="9">
    <source>
        <dbReference type="Proteomes" id="UP000307602"/>
    </source>
</evidence>
<keyword evidence="4" id="KW-0472">Membrane</keyword>
<comment type="caution">
    <text evidence="8">The sequence shown here is derived from an EMBL/GenBank/DDBJ whole genome shotgun (WGS) entry which is preliminary data.</text>
</comment>
<evidence type="ECO:0000256" key="5">
    <source>
        <dbReference type="ARBA" id="ARBA00023237"/>
    </source>
</evidence>
<evidence type="ECO:0000256" key="2">
    <source>
        <dbReference type="ARBA" id="ARBA00006275"/>
    </source>
</evidence>
<dbReference type="SUPFAM" id="SSF48452">
    <property type="entry name" value="TPR-like"/>
    <property type="match status" value="1"/>
</dbReference>
<evidence type="ECO:0000256" key="1">
    <source>
        <dbReference type="ARBA" id="ARBA00004442"/>
    </source>
</evidence>
<name>A0A4S1DUS3_9FLAO</name>
<feature type="domain" description="SusD-like N-terminal" evidence="7">
    <location>
        <begin position="99"/>
        <end position="230"/>
    </location>
</feature>
<gene>
    <name evidence="8" type="ORF">EM932_13515</name>
</gene>
<feature type="domain" description="RagB/SusD" evidence="6">
    <location>
        <begin position="322"/>
        <end position="514"/>
    </location>
</feature>
<evidence type="ECO:0000259" key="7">
    <source>
        <dbReference type="Pfam" id="PF14322"/>
    </source>
</evidence>
<evidence type="ECO:0000256" key="4">
    <source>
        <dbReference type="ARBA" id="ARBA00023136"/>
    </source>
</evidence>
<evidence type="ECO:0000256" key="3">
    <source>
        <dbReference type="ARBA" id="ARBA00022729"/>
    </source>
</evidence>
<dbReference type="PROSITE" id="PS51257">
    <property type="entry name" value="PROKAR_LIPOPROTEIN"/>
    <property type="match status" value="1"/>
</dbReference>
<dbReference type="EMBL" id="SRSO01000019">
    <property type="protein sequence ID" value="TGV01851.1"/>
    <property type="molecule type" value="Genomic_DNA"/>
</dbReference>
<proteinExistence type="inferred from homology"/>
<dbReference type="OrthoDB" id="5694214at2"/>
<keyword evidence="5" id="KW-0998">Cell outer membrane</keyword>
<dbReference type="Pfam" id="PF07980">
    <property type="entry name" value="SusD_RagB"/>
    <property type="match status" value="1"/>
</dbReference>
<dbReference type="RefSeq" id="WP_135877723.1">
    <property type="nucleotide sequence ID" value="NZ_SRSO01000019.1"/>
</dbReference>
<dbReference type="InterPro" id="IPR012944">
    <property type="entry name" value="SusD_RagB_dom"/>
</dbReference>
<evidence type="ECO:0000259" key="6">
    <source>
        <dbReference type="Pfam" id="PF07980"/>
    </source>
</evidence>
<dbReference type="Gene3D" id="1.25.40.390">
    <property type="match status" value="1"/>
</dbReference>
<sequence>MKKIIVLSTILTLTLVIGSCTDESFITEKPTTFANPDLLLTDIKSAELYLNGAYDLTRDNLSHGSQNSLGGTGLANHWGIYGTDELVPFVWERVYGEFHQHIISPQAPTIYSHWSKTYKAINQCNSVIGRVGNMPDAAIDPDQRNRVIAEAKFLRSALYFWAVQVWENIPLVVEETTDLDNIEVEQTTPDKIYEQVIKDLQEAITVLEVGQGGGRATKGAAQALLGKVYLQMTGYPINDASNFALAEVQLQEVIDSSIYNLLEEYNWVFDLDHEQSEEIVFAWGMDGPGLQSGGQLSSFAGPAGSLENGAGWGSHFVNPETEAAYERQDIRRWNNIAYHNANDYTPEEAFSDDPDVVRTTNPANMYGWKWHAEKPNNYTSDTPFDNPFIRYADVLLSYAEALHGQGKLTVAVWEQTVNRLRARVNATPVDFASLSNEEITDAILNERRLEGFLEGWRKADLIRFGKMEEVILGINVDIGAAFPNPAPNWTPAKLRWPIPQQALDRNPKLKQNTGLED</sequence>
<keyword evidence="9" id="KW-1185">Reference proteome</keyword>
<comment type="subcellular location">
    <subcellularLocation>
        <location evidence="1">Cell outer membrane</location>
    </subcellularLocation>
</comment>
<dbReference type="Proteomes" id="UP000307602">
    <property type="component" value="Unassembled WGS sequence"/>
</dbReference>
<dbReference type="InterPro" id="IPR011990">
    <property type="entry name" value="TPR-like_helical_dom_sf"/>
</dbReference>
<dbReference type="AlphaFoldDB" id="A0A4S1DUS3"/>
<dbReference type="InterPro" id="IPR033985">
    <property type="entry name" value="SusD-like_N"/>
</dbReference>
<accession>A0A4S1DUS3</accession>
<dbReference type="GO" id="GO:0009279">
    <property type="term" value="C:cell outer membrane"/>
    <property type="evidence" value="ECO:0007669"/>
    <property type="project" value="UniProtKB-SubCell"/>
</dbReference>
<evidence type="ECO:0000313" key="8">
    <source>
        <dbReference type="EMBL" id="TGV01851.1"/>
    </source>
</evidence>